<name>A0AAV0GRU6_9ROSI</name>
<dbReference type="EMBL" id="CAMGYJ010000002">
    <property type="protein sequence ID" value="CAI0375756.1"/>
    <property type="molecule type" value="Genomic_DNA"/>
</dbReference>
<evidence type="ECO:0000256" key="1">
    <source>
        <dbReference type="SAM" id="MobiDB-lite"/>
    </source>
</evidence>
<proteinExistence type="predicted"/>
<organism evidence="2 3">
    <name type="scientific">Linum tenue</name>
    <dbReference type="NCBI Taxonomy" id="586396"/>
    <lineage>
        <taxon>Eukaryota</taxon>
        <taxon>Viridiplantae</taxon>
        <taxon>Streptophyta</taxon>
        <taxon>Embryophyta</taxon>
        <taxon>Tracheophyta</taxon>
        <taxon>Spermatophyta</taxon>
        <taxon>Magnoliopsida</taxon>
        <taxon>eudicotyledons</taxon>
        <taxon>Gunneridae</taxon>
        <taxon>Pentapetalae</taxon>
        <taxon>rosids</taxon>
        <taxon>fabids</taxon>
        <taxon>Malpighiales</taxon>
        <taxon>Linaceae</taxon>
        <taxon>Linum</taxon>
    </lineage>
</organism>
<gene>
    <name evidence="2" type="ORF">LITE_LOCUS726</name>
</gene>
<protein>
    <submittedName>
        <fullName evidence="2">Uncharacterized protein</fullName>
    </submittedName>
</protein>
<comment type="caution">
    <text evidence="2">The sequence shown here is derived from an EMBL/GenBank/DDBJ whole genome shotgun (WGS) entry which is preliminary data.</text>
</comment>
<evidence type="ECO:0000313" key="3">
    <source>
        <dbReference type="Proteomes" id="UP001154282"/>
    </source>
</evidence>
<feature type="region of interest" description="Disordered" evidence="1">
    <location>
        <begin position="1"/>
        <end position="82"/>
    </location>
</feature>
<reference evidence="2" key="1">
    <citation type="submission" date="2022-08" db="EMBL/GenBank/DDBJ databases">
        <authorList>
            <person name="Gutierrez-Valencia J."/>
        </authorList>
    </citation>
    <scope>NUCLEOTIDE SEQUENCE</scope>
</reference>
<dbReference type="AlphaFoldDB" id="A0AAV0GRU6"/>
<dbReference type="Proteomes" id="UP001154282">
    <property type="component" value="Unassembled WGS sequence"/>
</dbReference>
<accession>A0AAV0GRU6</accession>
<keyword evidence="3" id="KW-1185">Reference proteome</keyword>
<sequence length="118" mass="12902">MNQQQLIDGGADPANLPVGPRPHSNIAHSNHGPPELDVEGQAQQPTEAQVPADEVPGPVIRPQPLVRLQDPTPVPDVGEVGGVEPVLAPRVHRHPRRPVVVLRAERPEGRQEVRRDRR</sequence>
<evidence type="ECO:0000313" key="2">
    <source>
        <dbReference type="EMBL" id="CAI0375756.1"/>
    </source>
</evidence>
<feature type="non-terminal residue" evidence="2">
    <location>
        <position position="118"/>
    </location>
</feature>